<accession>A0A9D1RH61</accession>
<evidence type="ECO:0008006" key="4">
    <source>
        <dbReference type="Google" id="ProtNLM"/>
    </source>
</evidence>
<dbReference type="AlphaFoldDB" id="A0A9D1RH61"/>
<evidence type="ECO:0000313" key="3">
    <source>
        <dbReference type="Proteomes" id="UP000824267"/>
    </source>
</evidence>
<comment type="caution">
    <text evidence="2">The sequence shown here is derived from an EMBL/GenBank/DDBJ whole genome shotgun (WGS) entry which is preliminary data.</text>
</comment>
<proteinExistence type="predicted"/>
<keyword evidence="1" id="KW-0732">Signal</keyword>
<feature type="non-terminal residue" evidence="2">
    <location>
        <position position="1"/>
    </location>
</feature>
<reference evidence="2" key="1">
    <citation type="journal article" date="2021" name="PeerJ">
        <title>Extensive microbial diversity within the chicken gut microbiome revealed by metagenomics and culture.</title>
        <authorList>
            <person name="Gilroy R."/>
            <person name="Ravi A."/>
            <person name="Getino M."/>
            <person name="Pursley I."/>
            <person name="Horton D.L."/>
            <person name="Alikhan N.F."/>
            <person name="Baker D."/>
            <person name="Gharbi K."/>
            <person name="Hall N."/>
            <person name="Watson M."/>
            <person name="Adriaenssens E.M."/>
            <person name="Foster-Nyarko E."/>
            <person name="Jarju S."/>
            <person name="Secka A."/>
            <person name="Antonio M."/>
            <person name="Oren A."/>
            <person name="Chaudhuri R.R."/>
            <person name="La Ragione R."/>
            <person name="Hildebrand F."/>
            <person name="Pallen M.J."/>
        </authorList>
    </citation>
    <scope>NUCLEOTIDE SEQUENCE</scope>
    <source>
        <strain evidence="2">Gambia16-930</strain>
    </source>
</reference>
<sequence length="217" mass="24137">IKLMRKIAFLFVFAAIAFTAFAQEASSKQDRFMKINEPYLFMSFLGNNDKIAGMQLPDWSVGLGDRYTCLHKPTGLSFDLDAGVEYGFLKKTDKNDCFSASARIALSFGYSYFFSKTNPVTSLSLSVGIGTDYSMHVFSPESSPVSANLPEDMALGQSCAFVPVRLKLLCEDISLAMTYRFTFAQKNDMDAKLNIIPFEISAGIPLDIKKVRNAYLK</sequence>
<dbReference type="EMBL" id="DXGG01000120">
    <property type="protein sequence ID" value="HIW87325.1"/>
    <property type="molecule type" value="Genomic_DNA"/>
</dbReference>
<gene>
    <name evidence="2" type="ORF">IAC47_03515</name>
</gene>
<name>A0A9D1RH61_9BACT</name>
<evidence type="ECO:0000313" key="2">
    <source>
        <dbReference type="EMBL" id="HIW87325.1"/>
    </source>
</evidence>
<protein>
    <recommendedName>
        <fullName evidence="4">Outer membrane protein beta-barrel domain-containing protein</fullName>
    </recommendedName>
</protein>
<feature type="chain" id="PRO_5038614405" description="Outer membrane protein beta-barrel domain-containing protein" evidence="1">
    <location>
        <begin position="23"/>
        <end position="217"/>
    </location>
</feature>
<feature type="signal peptide" evidence="1">
    <location>
        <begin position="1"/>
        <end position="22"/>
    </location>
</feature>
<organism evidence="2 3">
    <name type="scientific">Candidatus Onthomorpha intestinigallinarum</name>
    <dbReference type="NCBI Taxonomy" id="2840880"/>
    <lineage>
        <taxon>Bacteria</taxon>
        <taxon>Pseudomonadati</taxon>
        <taxon>Bacteroidota</taxon>
        <taxon>Bacteroidia</taxon>
        <taxon>Bacteroidales</taxon>
        <taxon>Candidatus Onthomorpha</taxon>
    </lineage>
</organism>
<reference evidence="2" key="2">
    <citation type="submission" date="2021-04" db="EMBL/GenBank/DDBJ databases">
        <authorList>
            <person name="Gilroy R."/>
        </authorList>
    </citation>
    <scope>NUCLEOTIDE SEQUENCE</scope>
    <source>
        <strain evidence="2">Gambia16-930</strain>
    </source>
</reference>
<dbReference type="Proteomes" id="UP000824267">
    <property type="component" value="Unassembled WGS sequence"/>
</dbReference>
<evidence type="ECO:0000256" key="1">
    <source>
        <dbReference type="SAM" id="SignalP"/>
    </source>
</evidence>